<proteinExistence type="predicted"/>
<organism evidence="1 2">
    <name type="scientific">Lojkania enalia</name>
    <dbReference type="NCBI Taxonomy" id="147567"/>
    <lineage>
        <taxon>Eukaryota</taxon>
        <taxon>Fungi</taxon>
        <taxon>Dikarya</taxon>
        <taxon>Ascomycota</taxon>
        <taxon>Pezizomycotina</taxon>
        <taxon>Dothideomycetes</taxon>
        <taxon>Pleosporomycetidae</taxon>
        <taxon>Pleosporales</taxon>
        <taxon>Pleosporales incertae sedis</taxon>
        <taxon>Lojkania</taxon>
    </lineage>
</organism>
<dbReference type="AlphaFoldDB" id="A0A9P4N5F3"/>
<evidence type="ECO:0000313" key="2">
    <source>
        <dbReference type="Proteomes" id="UP000800093"/>
    </source>
</evidence>
<accession>A0A9P4N5F3</accession>
<evidence type="ECO:0000313" key="1">
    <source>
        <dbReference type="EMBL" id="KAF2266982.1"/>
    </source>
</evidence>
<gene>
    <name evidence="1" type="ORF">CC78DRAFT_577519</name>
</gene>
<comment type="caution">
    <text evidence="1">The sequence shown here is derived from an EMBL/GenBank/DDBJ whole genome shotgun (WGS) entry which is preliminary data.</text>
</comment>
<dbReference type="Proteomes" id="UP000800093">
    <property type="component" value="Unassembled WGS sequence"/>
</dbReference>
<reference evidence="2" key="1">
    <citation type="journal article" date="2020" name="Stud. Mycol.">
        <title>101 Dothideomycetes genomes: A test case for predicting lifestyles and emergence of pathogens.</title>
        <authorList>
            <person name="Haridas S."/>
            <person name="Albert R."/>
            <person name="Binder M."/>
            <person name="Bloem J."/>
            <person name="LaButti K."/>
            <person name="Salamov A."/>
            <person name="Andreopoulos B."/>
            <person name="Baker S."/>
            <person name="Barry K."/>
            <person name="Bills G."/>
            <person name="Bluhm B."/>
            <person name="Cannon C."/>
            <person name="Castanera R."/>
            <person name="Culley D."/>
            <person name="Daum C."/>
            <person name="Ezra D."/>
            <person name="Gonzalez J."/>
            <person name="Henrissat B."/>
            <person name="Kuo A."/>
            <person name="Liang C."/>
            <person name="Lipzen A."/>
            <person name="Lutzoni F."/>
            <person name="Magnuson J."/>
            <person name="Mondo S."/>
            <person name="Nolan M."/>
            <person name="Ohm R."/>
            <person name="Pangilinan J."/>
            <person name="Park H.-J."/>
            <person name="Ramirez L."/>
            <person name="Alfaro M."/>
            <person name="Sun H."/>
            <person name="Tritt A."/>
            <person name="Yoshinaga Y."/>
            <person name="Zwiers L.-H."/>
            <person name="Turgeon B."/>
            <person name="Goodwin S."/>
            <person name="Spatafora J."/>
            <person name="Crous P."/>
            <person name="Grigoriev I."/>
        </authorList>
    </citation>
    <scope>NUCLEOTIDE SEQUENCE [LARGE SCALE GENOMIC DNA]</scope>
    <source>
        <strain evidence="2">CBS 304.66</strain>
    </source>
</reference>
<sequence length="184" mass="21117">MSQSPTSTWTYSRPSTKNAAAGVNYPVFASIFRRSTTPKGGHPIPKEQLECEMLYVAPDQARRDRATGSDNTVTSQLNCPRIQIVNLPYTISRQGLRGRGVYIAEHICYFRVARRNRHQGPLRTRCHQPVTWYARLQRSWETIDWLEWTPLNLANATPSLSDPRFVDSSSRTKCRLGFLFWRGS</sequence>
<protein>
    <submittedName>
        <fullName evidence="1">Uncharacterized protein</fullName>
    </submittedName>
</protein>
<name>A0A9P4N5F3_9PLEO</name>
<dbReference type="EMBL" id="ML986594">
    <property type="protein sequence ID" value="KAF2266982.1"/>
    <property type="molecule type" value="Genomic_DNA"/>
</dbReference>
<keyword evidence="2" id="KW-1185">Reference proteome</keyword>